<keyword evidence="3" id="KW-0238">DNA-binding</keyword>
<feature type="region of interest" description="Disordered" evidence="5">
    <location>
        <begin position="25"/>
        <end position="47"/>
    </location>
</feature>
<evidence type="ECO:0000256" key="4">
    <source>
        <dbReference type="ARBA" id="ARBA00023163"/>
    </source>
</evidence>
<dbReference type="InterPro" id="IPR009072">
    <property type="entry name" value="Histone-fold"/>
</dbReference>
<evidence type="ECO:0000256" key="1">
    <source>
        <dbReference type="ARBA" id="ARBA00009053"/>
    </source>
</evidence>
<dbReference type="InterPro" id="IPR003958">
    <property type="entry name" value="CBFA_NFYB_domain"/>
</dbReference>
<name>A0A2H6KI90_9APIC</name>
<feature type="compositionally biased region" description="Low complexity" evidence="5">
    <location>
        <begin position="168"/>
        <end position="186"/>
    </location>
</feature>
<accession>A0A2H6KI90</accession>
<dbReference type="EMBL" id="BDSA01000006">
    <property type="protein sequence ID" value="GBE62707.1"/>
    <property type="molecule type" value="Genomic_DNA"/>
</dbReference>
<dbReference type="VEuPathDB" id="PiroplasmaDB:BOVATA_042000"/>
<evidence type="ECO:0000313" key="8">
    <source>
        <dbReference type="Proteomes" id="UP000236319"/>
    </source>
</evidence>
<keyword evidence="2" id="KW-0805">Transcription regulation</keyword>
<dbReference type="InterPro" id="IPR027113">
    <property type="entry name" value="Transc_fact_NFYB/HAP3"/>
</dbReference>
<dbReference type="PANTHER" id="PTHR11064">
    <property type="entry name" value="CCAAT-BINDING TRANSCRIPTION FACTOR-RELATED"/>
    <property type="match status" value="1"/>
</dbReference>
<evidence type="ECO:0000313" key="7">
    <source>
        <dbReference type="EMBL" id="GBE62707.1"/>
    </source>
</evidence>
<feature type="region of interest" description="Disordered" evidence="5">
    <location>
        <begin position="167"/>
        <end position="193"/>
    </location>
</feature>
<dbReference type="GO" id="GO:0000978">
    <property type="term" value="F:RNA polymerase II cis-regulatory region sequence-specific DNA binding"/>
    <property type="evidence" value="ECO:0007669"/>
    <property type="project" value="TreeGrafter"/>
</dbReference>
<dbReference type="Gene3D" id="1.10.20.10">
    <property type="entry name" value="Histone, subunit A"/>
    <property type="match status" value="1"/>
</dbReference>
<dbReference type="OrthoDB" id="386949at2759"/>
<proteinExistence type="inferred from homology"/>
<comment type="similarity">
    <text evidence="1">Belongs to the NFYB/HAP3 subunit family.</text>
</comment>
<organism evidence="7 8">
    <name type="scientific">Babesia ovata</name>
    <dbReference type="NCBI Taxonomy" id="189622"/>
    <lineage>
        <taxon>Eukaryota</taxon>
        <taxon>Sar</taxon>
        <taxon>Alveolata</taxon>
        <taxon>Apicomplexa</taxon>
        <taxon>Aconoidasida</taxon>
        <taxon>Piroplasmida</taxon>
        <taxon>Babesiidae</taxon>
        <taxon>Babesia</taxon>
    </lineage>
</organism>
<dbReference type="PRINTS" id="PR00615">
    <property type="entry name" value="CCAATSUBUNTA"/>
</dbReference>
<dbReference type="CDD" id="cd22907">
    <property type="entry name" value="HFD_NFYB"/>
    <property type="match status" value="1"/>
</dbReference>
<reference evidence="7 8" key="1">
    <citation type="journal article" date="2017" name="BMC Genomics">
        <title>Whole-genome assembly of Babesia ovata and comparative genomics between closely related pathogens.</title>
        <authorList>
            <person name="Yamagishi J."/>
            <person name="Asada M."/>
            <person name="Hakimi H."/>
            <person name="Tanaka T.Q."/>
            <person name="Sugimoto C."/>
            <person name="Kawazu S."/>
        </authorList>
    </citation>
    <scope>NUCLEOTIDE SEQUENCE [LARGE SCALE GENOMIC DNA]</scope>
    <source>
        <strain evidence="7 8">Miyake</strain>
    </source>
</reference>
<keyword evidence="4" id="KW-0804">Transcription</keyword>
<dbReference type="GeneID" id="39876477"/>
<dbReference type="SUPFAM" id="SSF47113">
    <property type="entry name" value="Histone-fold"/>
    <property type="match status" value="1"/>
</dbReference>
<dbReference type="GO" id="GO:0016602">
    <property type="term" value="C:CCAAT-binding factor complex"/>
    <property type="evidence" value="ECO:0007669"/>
    <property type="project" value="InterPro"/>
</dbReference>
<evidence type="ECO:0000259" key="6">
    <source>
        <dbReference type="Pfam" id="PF00808"/>
    </source>
</evidence>
<evidence type="ECO:0000256" key="3">
    <source>
        <dbReference type="ARBA" id="ARBA00023125"/>
    </source>
</evidence>
<evidence type="ECO:0000256" key="2">
    <source>
        <dbReference type="ARBA" id="ARBA00023015"/>
    </source>
</evidence>
<gene>
    <name evidence="7" type="ORF">BOVATA_042000</name>
</gene>
<feature type="domain" description="Transcription factor CBF/NF-Y/archaeal histone" evidence="6">
    <location>
        <begin position="230"/>
        <end position="294"/>
    </location>
</feature>
<protein>
    <submittedName>
        <fullName evidence="7">Histone-like transcription factor domain containing protein</fullName>
    </submittedName>
</protein>
<dbReference type="GO" id="GO:0001228">
    <property type="term" value="F:DNA-binding transcription activator activity, RNA polymerase II-specific"/>
    <property type="evidence" value="ECO:0007669"/>
    <property type="project" value="InterPro"/>
</dbReference>
<dbReference type="PANTHER" id="PTHR11064:SF9">
    <property type="entry name" value="NUCLEAR TRANSCRIPTION FACTOR Y SUBUNIT BETA"/>
    <property type="match status" value="1"/>
</dbReference>
<sequence length="324" mass="35012">MMGYGAISGDSYAYANSGDHLIAASGGKGSEGPNPRDVTSISDNVSGNRYVHTDPMLAARSYEELLISASKAPGEAYENTIKSGYPPDVPERRDVLTSGFTEVPVEYVQGPQAHEAIDARPVNNDAELTDNASKAIVSQPYTSDAPLQYSAQGLDTTRAEGTLMVPFSKGESTSRGSTSTSRPAASFGNETQSSFPYEPTAYVGHSGVEYDTVSQGDMSFERREGDYETALPIANVSRLMKSVLPGTAKIAKQAKDVIRECVTEFILFVSSEASDICTKERRKILSADDIFLAMNSLGFGHYNDPLRSYQAMIKEREQAAMLDF</sequence>
<comment type="caution">
    <text evidence="7">The sequence shown here is derived from an EMBL/GenBank/DDBJ whole genome shotgun (WGS) entry which is preliminary data.</text>
</comment>
<dbReference type="GO" id="GO:0046982">
    <property type="term" value="F:protein heterodimerization activity"/>
    <property type="evidence" value="ECO:0007669"/>
    <property type="project" value="InterPro"/>
</dbReference>
<dbReference type="Pfam" id="PF00808">
    <property type="entry name" value="CBFD_NFYB_HMF"/>
    <property type="match status" value="1"/>
</dbReference>
<feature type="compositionally biased region" description="Polar residues" evidence="5">
    <location>
        <begin position="37"/>
        <end position="47"/>
    </location>
</feature>
<keyword evidence="8" id="KW-1185">Reference proteome</keyword>
<evidence type="ECO:0000256" key="5">
    <source>
        <dbReference type="SAM" id="MobiDB-lite"/>
    </source>
</evidence>
<dbReference type="AlphaFoldDB" id="A0A2H6KI90"/>
<dbReference type="Proteomes" id="UP000236319">
    <property type="component" value="Unassembled WGS sequence"/>
</dbReference>
<dbReference type="RefSeq" id="XP_028868950.1">
    <property type="nucleotide sequence ID" value="XM_029013117.1"/>
</dbReference>